<keyword evidence="1" id="KW-0677">Repeat</keyword>
<reference evidence="3 4" key="1">
    <citation type="submission" date="2018-08" db="EMBL/GenBank/DDBJ databases">
        <title>Genomic Encyclopedia of Archaeal and Bacterial Type Strains, Phase II (KMG-II): from individual species to whole genera.</title>
        <authorList>
            <person name="Goeker M."/>
        </authorList>
    </citation>
    <scope>NUCLEOTIDE SEQUENCE [LARGE SCALE GENOMIC DNA]</scope>
    <source>
        <strain evidence="3 4">DSM 45791</strain>
    </source>
</reference>
<dbReference type="InterPro" id="IPR044217">
    <property type="entry name" value="CLPT1/2"/>
</dbReference>
<dbReference type="InterPro" id="IPR036628">
    <property type="entry name" value="Clp_N_dom_sf"/>
</dbReference>
<dbReference type="RefSeq" id="WP_116181106.1">
    <property type="nucleotide sequence ID" value="NZ_CP144375.1"/>
</dbReference>
<dbReference type="GO" id="GO:0006508">
    <property type="term" value="P:proteolysis"/>
    <property type="evidence" value="ECO:0007669"/>
    <property type="project" value="UniProtKB-KW"/>
</dbReference>
<evidence type="ECO:0000256" key="1">
    <source>
        <dbReference type="PROSITE-ProRule" id="PRU01251"/>
    </source>
</evidence>
<dbReference type="PANTHER" id="PTHR47016:SF5">
    <property type="entry name" value="CLP DOMAIN SUPERFAMILY PROTEIN"/>
    <property type="match status" value="1"/>
</dbReference>
<dbReference type="InterPro" id="IPR004176">
    <property type="entry name" value="Clp_R_N"/>
</dbReference>
<evidence type="ECO:0000313" key="3">
    <source>
        <dbReference type="EMBL" id="REH30768.1"/>
    </source>
</evidence>
<dbReference type="Proteomes" id="UP000256269">
    <property type="component" value="Unassembled WGS sequence"/>
</dbReference>
<dbReference type="Pfam" id="PF02861">
    <property type="entry name" value="Clp_N"/>
    <property type="match status" value="2"/>
</dbReference>
<organism evidence="3 4">
    <name type="scientific">Kutzneria buriramensis</name>
    <dbReference type="NCBI Taxonomy" id="1045776"/>
    <lineage>
        <taxon>Bacteria</taxon>
        <taxon>Bacillati</taxon>
        <taxon>Actinomycetota</taxon>
        <taxon>Actinomycetes</taxon>
        <taxon>Pseudonocardiales</taxon>
        <taxon>Pseudonocardiaceae</taxon>
        <taxon>Kutzneria</taxon>
    </lineage>
</organism>
<dbReference type="SUPFAM" id="SSF81923">
    <property type="entry name" value="Double Clp-N motif"/>
    <property type="match status" value="2"/>
</dbReference>
<dbReference type="AlphaFoldDB" id="A0A3E0GWM9"/>
<sequence>MPKINVYLSDELAEAVRDSGVPVSAICQRALETSVKRVTAIRSATIGELGGGDPTARLPHFTERARTTVKIAIEQARADGSPLVGTEHLLHGIVKEGNNMALRVLTATDIDPQRLLADLPASTAGDHPADKFSGPLANAFELAMTEAITMGHNYIGCEHLLLGLVAEQDGAAGQVLRAAGAELRSTRGAVSAALAGFVHHREQAGSKPSDPAAAVAALVGKQLKPLLDRLDRLERHVGLE</sequence>
<dbReference type="Gene3D" id="1.10.1780.10">
    <property type="entry name" value="Clp, N-terminal domain"/>
    <property type="match status" value="2"/>
</dbReference>
<dbReference type="PANTHER" id="PTHR47016">
    <property type="entry name" value="ATP-DEPENDENT CLP PROTEASE ATP-BINDING SUBUNIT CLPT1, CHLOROPLASTIC"/>
    <property type="match status" value="1"/>
</dbReference>
<name>A0A3E0GWM9_9PSEU</name>
<keyword evidence="4" id="KW-1185">Reference proteome</keyword>
<keyword evidence="3" id="KW-0547">Nucleotide-binding</keyword>
<keyword evidence="3" id="KW-0645">Protease</keyword>
<evidence type="ECO:0000259" key="2">
    <source>
        <dbReference type="PROSITE" id="PS51903"/>
    </source>
</evidence>
<proteinExistence type="predicted"/>
<gene>
    <name evidence="3" type="ORF">BCF44_123127</name>
</gene>
<accession>A0A3E0GWM9</accession>
<dbReference type="PROSITE" id="PS51903">
    <property type="entry name" value="CLP_R"/>
    <property type="match status" value="1"/>
</dbReference>
<comment type="caution">
    <text evidence="3">The sequence shown here is derived from an EMBL/GenBank/DDBJ whole genome shotgun (WGS) entry which is preliminary data.</text>
</comment>
<protein>
    <submittedName>
        <fullName evidence="3">ATP-dependent Clp protease ATP-binding subunit ClpC</fullName>
    </submittedName>
</protein>
<dbReference type="GO" id="GO:0005524">
    <property type="term" value="F:ATP binding"/>
    <property type="evidence" value="ECO:0007669"/>
    <property type="project" value="UniProtKB-KW"/>
</dbReference>
<dbReference type="EMBL" id="QUNO01000023">
    <property type="protein sequence ID" value="REH30768.1"/>
    <property type="molecule type" value="Genomic_DNA"/>
</dbReference>
<keyword evidence="3" id="KW-0067">ATP-binding</keyword>
<evidence type="ECO:0000313" key="4">
    <source>
        <dbReference type="Proteomes" id="UP000256269"/>
    </source>
</evidence>
<dbReference type="OrthoDB" id="3290891at2"/>
<dbReference type="GO" id="GO:0008233">
    <property type="term" value="F:peptidase activity"/>
    <property type="evidence" value="ECO:0007669"/>
    <property type="project" value="UniProtKB-KW"/>
</dbReference>
<keyword evidence="3" id="KW-0378">Hydrolase</keyword>
<feature type="domain" description="Clp R" evidence="2">
    <location>
        <begin position="58"/>
        <end position="197"/>
    </location>
</feature>